<dbReference type="InterPro" id="IPR001750">
    <property type="entry name" value="ND/Mrp_TM"/>
</dbReference>
<sequence>MNFEFHPGFILLLGAISVTVLPLFFRRVVMVLAPLLAIAAVFALQAGTIWSYPFINGLELILLKVDRLSWVFALIFSIMALLGNIYALHIKNRGESAAGLAYAGSSLGVVLAGDWVTLIFFWELMAVTSTLLIWYRKAPQAISAGFRYILVHFFGGNLLLAGIFLKVTGGEPLITVLTGTNDLAFWLILLGISINAAIPPLHAWLTDAYPEGTVSGSVFLSSFTTKVAVYCLIRVFPGTELLIWAGVIMALYGVVYAVLENDIRRLLAYHIISQVGYMVAAVGMGTDLALNGAVSHAFSHILYKSLLFMGAGAVIYATGRRKLSELGGFFREMPATVILYTVGAFSISGVPLFNGFISKSMIVSAAAYNHMPAVELLLYLASVGTFLHTGLKLPYFMFFGPDRGLKPGKIPLNMHAAMIGGAFLCTMYGVVPSLLYQYLPFAATYEPYTLDHVISAVQLLVATLAAFWLFIPKLGGEPTVSVDTDWFYRRPLYYLTISLVNFVSSVRNGSGVWGNRLLEAVVPFFRNPLVLVPQTGENGPPSPFYQEDRYRFPVGITVLMSVIVFVVALSYIWLT</sequence>
<organism evidence="10 11">
    <name type="scientific">Thermanaerosceptrum fracticalcis</name>
    <dbReference type="NCBI Taxonomy" id="1712410"/>
    <lineage>
        <taxon>Bacteria</taxon>
        <taxon>Bacillati</taxon>
        <taxon>Bacillota</taxon>
        <taxon>Clostridia</taxon>
        <taxon>Eubacteriales</taxon>
        <taxon>Peptococcaceae</taxon>
        <taxon>Thermanaerosceptrum</taxon>
    </lineage>
</organism>
<evidence type="ECO:0000313" key="11">
    <source>
        <dbReference type="Proteomes" id="UP000515847"/>
    </source>
</evidence>
<evidence type="ECO:0000256" key="1">
    <source>
        <dbReference type="ARBA" id="ARBA00004651"/>
    </source>
</evidence>
<feature type="transmembrane region" description="Helical" evidence="8">
    <location>
        <begin position="32"/>
        <end position="55"/>
    </location>
</feature>
<keyword evidence="2" id="KW-1003">Cell membrane</keyword>
<reference evidence="10 11" key="1">
    <citation type="journal article" date="2019" name="Front. Microbiol.">
        <title>Thermoanaerosceptrum fracticalcis gen. nov. sp. nov., a Novel Fumarate-Fermenting Microorganism From a Deep Fractured Carbonate Aquifer of the US Great Basin.</title>
        <authorList>
            <person name="Hamilton-Brehm S.D."/>
            <person name="Stewart L.E."/>
            <person name="Zavarin M."/>
            <person name="Caldwell M."/>
            <person name="Lawson P.A."/>
            <person name="Onstott T.C."/>
            <person name="Grzymski J."/>
            <person name="Neveux I."/>
            <person name="Lollar B.S."/>
            <person name="Russell C.E."/>
            <person name="Moser D.P."/>
        </authorList>
    </citation>
    <scope>NUCLEOTIDE SEQUENCE [LARGE SCALE GENOMIC DNA]</scope>
    <source>
        <strain evidence="10 11">DRI-13</strain>
    </source>
</reference>
<keyword evidence="6 8" id="KW-0472">Membrane</keyword>
<feature type="transmembrane region" description="Helical" evidence="8">
    <location>
        <begin position="148"/>
        <end position="165"/>
    </location>
</feature>
<evidence type="ECO:0000313" key="10">
    <source>
        <dbReference type="EMBL" id="QNB47060.1"/>
    </source>
</evidence>
<accession>A0A7G6E4Q6</accession>
<dbReference type="Proteomes" id="UP000515847">
    <property type="component" value="Chromosome"/>
</dbReference>
<dbReference type="OrthoDB" id="9807568at2"/>
<dbReference type="AlphaFoldDB" id="A0A7G6E4Q6"/>
<feature type="transmembrane region" description="Helical" evidence="8">
    <location>
        <begin position="217"/>
        <end position="235"/>
    </location>
</feature>
<dbReference type="PANTHER" id="PTHR42682:SF4">
    <property type="entry name" value="NADH-UBIQUINONE_PLASTOQUINONE"/>
    <property type="match status" value="1"/>
</dbReference>
<feature type="transmembrane region" description="Helical" evidence="8">
    <location>
        <begin position="67"/>
        <end position="89"/>
    </location>
</feature>
<feature type="transmembrane region" description="Helical" evidence="8">
    <location>
        <begin position="450"/>
        <end position="471"/>
    </location>
</feature>
<dbReference type="GO" id="GO:0016491">
    <property type="term" value="F:oxidoreductase activity"/>
    <property type="evidence" value="ECO:0007669"/>
    <property type="project" value="UniProtKB-KW"/>
</dbReference>
<feature type="transmembrane region" description="Helical" evidence="8">
    <location>
        <begin position="185"/>
        <end position="205"/>
    </location>
</feature>
<evidence type="ECO:0000256" key="4">
    <source>
        <dbReference type="ARBA" id="ARBA00022989"/>
    </source>
</evidence>
<feature type="transmembrane region" description="Helical" evidence="8">
    <location>
        <begin position="410"/>
        <end position="430"/>
    </location>
</feature>
<evidence type="ECO:0000256" key="2">
    <source>
        <dbReference type="ARBA" id="ARBA00022475"/>
    </source>
</evidence>
<dbReference type="PANTHER" id="PTHR42682">
    <property type="entry name" value="HYDROGENASE-4 COMPONENT F"/>
    <property type="match status" value="1"/>
</dbReference>
<protein>
    <submittedName>
        <fullName evidence="10">Na(+)/H(+) antiporter subunit D</fullName>
    </submittedName>
</protein>
<evidence type="ECO:0000256" key="6">
    <source>
        <dbReference type="ARBA" id="ARBA00023136"/>
    </source>
</evidence>
<gene>
    <name evidence="10" type="ORF">BR63_12525</name>
</gene>
<dbReference type="GO" id="GO:0005886">
    <property type="term" value="C:plasma membrane"/>
    <property type="evidence" value="ECO:0007669"/>
    <property type="project" value="UniProtKB-SubCell"/>
</dbReference>
<dbReference type="NCBIfam" id="NF009310">
    <property type="entry name" value="PRK12668.1"/>
    <property type="match status" value="1"/>
</dbReference>
<dbReference type="RefSeq" id="WP_051965466.1">
    <property type="nucleotide sequence ID" value="NZ_CP045798.1"/>
</dbReference>
<feature type="transmembrane region" description="Helical" evidence="8">
    <location>
        <begin position="552"/>
        <end position="574"/>
    </location>
</feature>
<name>A0A7G6E4Q6_THEFR</name>
<evidence type="ECO:0000259" key="9">
    <source>
        <dbReference type="Pfam" id="PF00361"/>
    </source>
</evidence>
<feature type="domain" description="NADH:quinone oxidoreductase/Mrp antiporter transmembrane" evidence="9">
    <location>
        <begin position="112"/>
        <end position="377"/>
    </location>
</feature>
<feature type="transmembrane region" description="Helical" evidence="8">
    <location>
        <begin position="96"/>
        <end position="113"/>
    </location>
</feature>
<keyword evidence="11" id="KW-1185">Reference proteome</keyword>
<proteinExistence type="predicted"/>
<comment type="subcellular location">
    <subcellularLocation>
        <location evidence="1">Cell membrane</location>
        <topology evidence="1">Multi-pass membrane protein</topology>
    </subcellularLocation>
    <subcellularLocation>
        <location evidence="7">Membrane</location>
        <topology evidence="7">Multi-pass membrane protein</topology>
    </subcellularLocation>
</comment>
<feature type="transmembrane region" description="Helical" evidence="8">
    <location>
        <begin position="266"/>
        <end position="285"/>
    </location>
</feature>
<feature type="transmembrane region" description="Helical" evidence="8">
    <location>
        <begin position="337"/>
        <end position="357"/>
    </location>
</feature>
<feature type="transmembrane region" description="Helical" evidence="8">
    <location>
        <begin position="6"/>
        <end position="25"/>
    </location>
</feature>
<dbReference type="InterPro" id="IPR052175">
    <property type="entry name" value="ComplexI-like_HydComp"/>
</dbReference>
<evidence type="ECO:0000256" key="8">
    <source>
        <dbReference type="SAM" id="Phobius"/>
    </source>
</evidence>
<keyword evidence="3 7" id="KW-0812">Transmembrane</keyword>
<evidence type="ECO:0000256" key="7">
    <source>
        <dbReference type="RuleBase" id="RU000320"/>
    </source>
</evidence>
<keyword evidence="5" id="KW-0560">Oxidoreductase</keyword>
<keyword evidence="4 8" id="KW-1133">Transmembrane helix</keyword>
<dbReference type="Pfam" id="PF00361">
    <property type="entry name" value="Proton_antipo_M"/>
    <property type="match status" value="1"/>
</dbReference>
<dbReference type="EMBL" id="CP045798">
    <property type="protein sequence ID" value="QNB47060.1"/>
    <property type="molecule type" value="Genomic_DNA"/>
</dbReference>
<evidence type="ECO:0000256" key="5">
    <source>
        <dbReference type="ARBA" id="ARBA00023002"/>
    </source>
</evidence>
<feature type="transmembrane region" description="Helical" evidence="8">
    <location>
        <begin position="241"/>
        <end position="259"/>
    </location>
</feature>
<evidence type="ECO:0000256" key="3">
    <source>
        <dbReference type="ARBA" id="ARBA00022692"/>
    </source>
</evidence>
<dbReference type="KEGG" id="tfr:BR63_12525"/>
<feature type="transmembrane region" description="Helical" evidence="8">
    <location>
        <begin position="377"/>
        <end position="398"/>
    </location>
</feature>